<keyword evidence="2" id="KW-0808">Transferase</keyword>
<proteinExistence type="predicted"/>
<sequence>MLVATISDQLGNQMFTYASVKTIAESRGESFGFVRAHNTLINDSDQHYGNEIHTIFPNIKEEFLSSMPSQICHTWDEPPLHVRSTNYQESALTVPPDTLMNGHFISYRYFQDNLENVREWFAFPADIEDDVQAQIAALQQKYPERPLIATHFRVGPDYLRQGFRLADDYWFHAAEEIKKQVKDPVFLLFYDKKETSGGIVNEFLEKYDCEICRGSLVHDLNMMSKCHWQIICNSSFSIMSAVLNADPDKVVLRPSVYPVGLEFQKEDCFCDDWISIPARQDPHSRRSCHMMRFKGRILKLIRKVK</sequence>
<evidence type="ECO:0000313" key="3">
    <source>
        <dbReference type="EMBL" id="MEQ2578783.1"/>
    </source>
</evidence>
<dbReference type="EMBL" id="JBBMFC010000012">
    <property type="protein sequence ID" value="MEQ2578783.1"/>
    <property type="molecule type" value="Genomic_DNA"/>
</dbReference>
<reference evidence="3 4" key="1">
    <citation type="submission" date="2024-03" db="EMBL/GenBank/DDBJ databases">
        <title>Human intestinal bacterial collection.</title>
        <authorList>
            <person name="Pauvert C."/>
            <person name="Hitch T.C.A."/>
            <person name="Clavel T."/>
        </authorList>
    </citation>
    <scope>NUCLEOTIDE SEQUENCE [LARGE SCALE GENOMIC DNA]</scope>
    <source>
        <strain evidence="3 4">CLA-AA-H78B</strain>
    </source>
</reference>
<name>A0ABV1I0R8_9FIRM</name>
<dbReference type="Pfam" id="PF01531">
    <property type="entry name" value="Glyco_transf_11"/>
    <property type="match status" value="1"/>
</dbReference>
<comment type="caution">
    <text evidence="3">The sequence shown here is derived from an EMBL/GenBank/DDBJ whole genome shotgun (WGS) entry which is preliminary data.</text>
</comment>
<dbReference type="PANTHER" id="PTHR11927:SF9">
    <property type="entry name" value="L-FUCOSYLTRANSFERASE"/>
    <property type="match status" value="1"/>
</dbReference>
<keyword evidence="1" id="KW-0328">Glycosyltransferase</keyword>
<dbReference type="RefSeq" id="WP_349144348.1">
    <property type="nucleotide sequence ID" value="NZ_JBBMFC010000012.1"/>
</dbReference>
<protein>
    <submittedName>
        <fullName evidence="3">Alpha-1,2-fucosyltransferase</fullName>
    </submittedName>
</protein>
<dbReference type="InterPro" id="IPR002516">
    <property type="entry name" value="Glyco_trans_11"/>
</dbReference>
<evidence type="ECO:0000256" key="2">
    <source>
        <dbReference type="ARBA" id="ARBA00022679"/>
    </source>
</evidence>
<keyword evidence="4" id="KW-1185">Reference proteome</keyword>
<gene>
    <name evidence="3" type="ORF">WMO62_08005</name>
</gene>
<dbReference type="Proteomes" id="UP001470288">
    <property type="component" value="Unassembled WGS sequence"/>
</dbReference>
<accession>A0ABV1I0R8</accession>
<evidence type="ECO:0000313" key="4">
    <source>
        <dbReference type="Proteomes" id="UP001470288"/>
    </source>
</evidence>
<dbReference type="PANTHER" id="PTHR11927">
    <property type="entry name" value="GALACTOSIDE 2-L-FUCOSYLTRANSFERASE"/>
    <property type="match status" value="1"/>
</dbReference>
<evidence type="ECO:0000256" key="1">
    <source>
        <dbReference type="ARBA" id="ARBA00022676"/>
    </source>
</evidence>
<organism evidence="3 4">
    <name type="scientific">Hominiventricola aquisgranensis</name>
    <dbReference type="NCBI Taxonomy" id="3133164"/>
    <lineage>
        <taxon>Bacteria</taxon>
        <taxon>Bacillati</taxon>
        <taxon>Bacillota</taxon>
        <taxon>Clostridia</taxon>
        <taxon>Lachnospirales</taxon>
        <taxon>Lachnospiraceae</taxon>
        <taxon>Hominiventricola</taxon>
    </lineage>
</organism>